<name>A0ABP7WY13_9GAMM</name>
<comment type="caution">
    <text evidence="1">The sequence shown here is derived from an EMBL/GenBank/DDBJ whole genome shotgun (WGS) entry which is preliminary data.</text>
</comment>
<evidence type="ECO:0000313" key="2">
    <source>
        <dbReference type="Proteomes" id="UP001500392"/>
    </source>
</evidence>
<accession>A0ABP7WY13</accession>
<proteinExistence type="predicted"/>
<protein>
    <submittedName>
        <fullName evidence="1">Uncharacterized protein</fullName>
    </submittedName>
</protein>
<gene>
    <name evidence="1" type="ORF">GCM10022414_25520</name>
</gene>
<organism evidence="1 2">
    <name type="scientific">Zhongshania borealis</name>
    <dbReference type="NCBI Taxonomy" id="889488"/>
    <lineage>
        <taxon>Bacteria</taxon>
        <taxon>Pseudomonadati</taxon>
        <taxon>Pseudomonadota</taxon>
        <taxon>Gammaproteobacteria</taxon>
        <taxon>Cellvibrionales</taxon>
        <taxon>Spongiibacteraceae</taxon>
        <taxon>Zhongshania</taxon>
    </lineage>
</organism>
<keyword evidence="2" id="KW-1185">Reference proteome</keyword>
<sequence length="51" mass="5858">MTTYDQAAQLIFAKTSYALPENSYKNSPSEQYNKPREYMGIPEKLVHTSSQ</sequence>
<evidence type="ECO:0000313" key="1">
    <source>
        <dbReference type="EMBL" id="GAA4099212.1"/>
    </source>
</evidence>
<dbReference type="EMBL" id="BAABDM010000004">
    <property type="protein sequence ID" value="GAA4099212.1"/>
    <property type="molecule type" value="Genomic_DNA"/>
</dbReference>
<dbReference type="Proteomes" id="UP001500392">
    <property type="component" value="Unassembled WGS sequence"/>
</dbReference>
<reference evidence="2" key="1">
    <citation type="journal article" date="2019" name="Int. J. Syst. Evol. Microbiol.">
        <title>The Global Catalogue of Microorganisms (GCM) 10K type strain sequencing project: providing services to taxonomists for standard genome sequencing and annotation.</title>
        <authorList>
            <consortium name="The Broad Institute Genomics Platform"/>
            <consortium name="The Broad Institute Genome Sequencing Center for Infectious Disease"/>
            <person name="Wu L."/>
            <person name="Ma J."/>
        </authorList>
    </citation>
    <scope>NUCLEOTIDE SEQUENCE [LARGE SCALE GENOMIC DNA]</scope>
    <source>
        <strain evidence="2">JCM 17304</strain>
    </source>
</reference>